<dbReference type="CDD" id="cd00009">
    <property type="entry name" value="AAA"/>
    <property type="match status" value="1"/>
</dbReference>
<dbReference type="InterPro" id="IPR027417">
    <property type="entry name" value="P-loop_NTPase"/>
</dbReference>
<reference evidence="2 3" key="1">
    <citation type="submission" date="2014-02" db="EMBL/GenBank/DDBJ databases">
        <title>Comparative genomics and transcriptomics to identify genetic mechanisms underlying the emergence of carbapenem resistant Acinetobacter baumannii (CRAb).</title>
        <authorList>
            <person name="Harris A.D."/>
            <person name="Johnson K.J."/>
            <person name="George J."/>
            <person name="Shefchek K."/>
            <person name="Daugherty S.C."/>
            <person name="Parankush S."/>
            <person name="Sadzewicz L."/>
            <person name="Tallon L."/>
            <person name="Sengamalay N."/>
            <person name="Hazen T.H."/>
            <person name="Rasko D.A."/>
        </authorList>
    </citation>
    <scope>NUCLEOTIDE SEQUENCE [LARGE SCALE GENOMIC DNA]</scope>
    <source>
        <strain evidence="2 3">99063</strain>
    </source>
</reference>
<dbReference type="RefSeq" id="WP_032068315.1">
    <property type="nucleotide sequence ID" value="NZ_JEXJ01000026.1"/>
</dbReference>
<name>A0A009SX00_ACIBA</name>
<evidence type="ECO:0000259" key="1">
    <source>
        <dbReference type="SMART" id="SM00382"/>
    </source>
</evidence>
<dbReference type="AlphaFoldDB" id="A0A009SX00"/>
<proteinExistence type="predicted"/>
<protein>
    <submittedName>
        <fullName evidence="2">Transposon Tn7 transposition protein tnsC</fullName>
    </submittedName>
</protein>
<sequence length="548" mass="62893">MTLPLNCIQARYTPSFGEYKDNPFIEALPPIMQEIADIKANLIGKVDFNPEDILRSKNERIHLSSQLLHQFFQPITRHISLEQKIAILIRQGYVGRNIADGKLHQHLQNGYERIMSGDINAFRFDAPKSTALSYSLIGCSGSGKSTTLQRILNLYPQVIYHEKYNFTQLVYLKIDCPHDGSLKNLCLHFFKAIDVALGTDFERKVALKRLGIEALLNYMRQITNTYAIGVLVIDEIQHLSVKNSGGAEKMLNFFVTLINVVGLPVVMVGTPKAKFIFDGDLRSARRGAGFGAVIWEPMKNIPPLSNTTTRTEWMAFTNALWKYQWLTNKEQLSEEIRDCWYELSQGVLDIVVKLFVLAQCRAIMTGLERITPSLLRQVYEDELKFVHPMIEALKSGDPNRIALYSDLTIPYVDKTLLLLQKKIEEEQEKVEQYNGNVHAQRLHNLLIATGYPESKVISVIKKAFVDFPHLNMQELMPIVSNWLTEVEVDKEIKPEKMNLRKIKQSEWVSLPSDDLRFKFSQKQKSQNFYDVLQSSDLIFDTQTWVQSM</sequence>
<dbReference type="Pfam" id="PF13401">
    <property type="entry name" value="AAA_22"/>
    <property type="match status" value="1"/>
</dbReference>
<dbReference type="SMART" id="SM00382">
    <property type="entry name" value="AAA"/>
    <property type="match status" value="1"/>
</dbReference>
<gene>
    <name evidence="2" type="ORF">J529_1938</name>
</gene>
<dbReference type="Gene3D" id="6.10.20.30">
    <property type="match status" value="1"/>
</dbReference>
<dbReference type="PATRIC" id="fig|1310630.3.peg.1894"/>
<comment type="caution">
    <text evidence="2">The sequence shown here is derived from an EMBL/GenBank/DDBJ whole genome shotgun (WGS) entry which is preliminary data.</text>
</comment>
<dbReference type="InterPro" id="IPR021542">
    <property type="entry name" value="Tn7_TnsC"/>
</dbReference>
<dbReference type="GO" id="GO:0016887">
    <property type="term" value="F:ATP hydrolysis activity"/>
    <property type="evidence" value="ECO:0007669"/>
    <property type="project" value="InterPro"/>
</dbReference>
<accession>A0A009SX00</accession>
<dbReference type="Proteomes" id="UP000020735">
    <property type="component" value="Unassembled WGS sequence"/>
</dbReference>
<dbReference type="EMBL" id="JEXJ01000026">
    <property type="protein sequence ID" value="EXC51406.1"/>
    <property type="molecule type" value="Genomic_DNA"/>
</dbReference>
<feature type="domain" description="AAA+ ATPase" evidence="1">
    <location>
        <begin position="130"/>
        <end position="299"/>
    </location>
</feature>
<dbReference type="Gene3D" id="3.40.50.300">
    <property type="entry name" value="P-loop containing nucleotide triphosphate hydrolases"/>
    <property type="match status" value="1"/>
</dbReference>
<dbReference type="SUPFAM" id="SSF52540">
    <property type="entry name" value="P-loop containing nucleoside triphosphate hydrolases"/>
    <property type="match status" value="1"/>
</dbReference>
<organism evidence="2 3">
    <name type="scientific">Acinetobacter baumannii 99063</name>
    <dbReference type="NCBI Taxonomy" id="1310630"/>
    <lineage>
        <taxon>Bacteria</taxon>
        <taxon>Pseudomonadati</taxon>
        <taxon>Pseudomonadota</taxon>
        <taxon>Gammaproteobacteria</taxon>
        <taxon>Moraxellales</taxon>
        <taxon>Moraxellaceae</taxon>
        <taxon>Acinetobacter</taxon>
        <taxon>Acinetobacter calcoaceticus/baumannii complex</taxon>
    </lineage>
</organism>
<dbReference type="Pfam" id="PF11426">
    <property type="entry name" value="Tn7_TnsC_Int"/>
    <property type="match status" value="1"/>
</dbReference>
<evidence type="ECO:0000313" key="2">
    <source>
        <dbReference type="EMBL" id="EXC51406.1"/>
    </source>
</evidence>
<dbReference type="InterPro" id="IPR003593">
    <property type="entry name" value="AAA+_ATPase"/>
</dbReference>
<dbReference type="InterPro" id="IPR049945">
    <property type="entry name" value="AAA_22"/>
</dbReference>
<evidence type="ECO:0000313" key="3">
    <source>
        <dbReference type="Proteomes" id="UP000020735"/>
    </source>
</evidence>